<dbReference type="AlphaFoldDB" id="A0A1Q9CK63"/>
<accession>A0A1Q9CK63</accession>
<name>A0A1Q9CK63_SYMMI</name>
<dbReference type="EMBL" id="LSRX01001123">
    <property type="protein sequence ID" value="OLP83320.1"/>
    <property type="molecule type" value="Genomic_DNA"/>
</dbReference>
<organism evidence="1 2">
    <name type="scientific">Symbiodinium microadriaticum</name>
    <name type="common">Dinoflagellate</name>
    <name type="synonym">Zooxanthella microadriatica</name>
    <dbReference type="NCBI Taxonomy" id="2951"/>
    <lineage>
        <taxon>Eukaryota</taxon>
        <taxon>Sar</taxon>
        <taxon>Alveolata</taxon>
        <taxon>Dinophyceae</taxon>
        <taxon>Suessiales</taxon>
        <taxon>Symbiodiniaceae</taxon>
        <taxon>Symbiodinium</taxon>
    </lineage>
</organism>
<protein>
    <submittedName>
        <fullName evidence="1">Uncharacterized protein</fullName>
    </submittedName>
</protein>
<evidence type="ECO:0000313" key="1">
    <source>
        <dbReference type="EMBL" id="OLP83320.1"/>
    </source>
</evidence>
<evidence type="ECO:0000313" key="2">
    <source>
        <dbReference type="Proteomes" id="UP000186817"/>
    </source>
</evidence>
<keyword evidence="2" id="KW-1185">Reference proteome</keyword>
<reference evidence="1 2" key="1">
    <citation type="submission" date="2016-02" db="EMBL/GenBank/DDBJ databases">
        <title>Genome analysis of coral dinoflagellate symbionts highlights evolutionary adaptations to a symbiotic lifestyle.</title>
        <authorList>
            <person name="Aranda M."/>
            <person name="Li Y."/>
            <person name="Liew Y.J."/>
            <person name="Baumgarten S."/>
            <person name="Simakov O."/>
            <person name="Wilson M."/>
            <person name="Piel J."/>
            <person name="Ashoor H."/>
            <person name="Bougouffa S."/>
            <person name="Bajic V.B."/>
            <person name="Ryu T."/>
            <person name="Ravasi T."/>
            <person name="Bayer T."/>
            <person name="Micklem G."/>
            <person name="Kim H."/>
            <person name="Bhak J."/>
            <person name="Lajeunesse T.C."/>
            <person name="Voolstra C.R."/>
        </authorList>
    </citation>
    <scope>NUCLEOTIDE SEQUENCE [LARGE SCALE GENOMIC DNA]</scope>
    <source>
        <strain evidence="1 2">CCMP2467</strain>
    </source>
</reference>
<dbReference type="Proteomes" id="UP000186817">
    <property type="component" value="Unassembled WGS sequence"/>
</dbReference>
<gene>
    <name evidence="1" type="ORF">AK812_SmicGene35922</name>
</gene>
<dbReference type="OrthoDB" id="10339420at2759"/>
<comment type="caution">
    <text evidence="1">The sequence shown here is derived from an EMBL/GenBank/DDBJ whole genome shotgun (WGS) entry which is preliminary data.</text>
</comment>
<proteinExistence type="predicted"/>
<sequence length="485" mass="54034">MKGELKLQRFQKHADSPAHQIAARAFSKCVGKEDAECAKPSLLDDDERGAPSFPEWKQVLHEPKLHAVNSVAASGKCRMMRWCMATAHRRILKQKMRDALCISIQQEMRGHRFLLRFRCVTGSLEILTGTVGLKKHAGSVQAPGSSDGLREATMSCIKAFCCKEVPPNYGGLRVKVNPDREPELDVQFCHMLCSRIEAFAADSAADEQLAARELQGGLLAGPAVPRLQEELTQFLSSLKSFLKNCVVEFMEKQHSVAKLITFKPAVKELCEDFRARLPDAPCGKDLRYAPQRYASESVTLLRICISFEAILATLSCVPDMRGASSDEGAACLHTLQWLDTEKCLQLGMLGDAALEVQRLVEIADQNEEDIIEFPLHLEHFRQVLGKLFVEGMCLQIPCLTTVMVEQLKTRRTFVLQQGRAVSLGGDLTEDIKTRCLRRMSTYVALVEKVLVAEFPSHDVMACFKVFSVKDAARCKQILGVRLALL</sequence>